<dbReference type="Proteomes" id="UP000524246">
    <property type="component" value="Unassembled WGS sequence"/>
</dbReference>
<gene>
    <name evidence="1" type="ORF">GYA55_05840</name>
</gene>
<dbReference type="EMBL" id="JAAZON010000251">
    <property type="protein sequence ID" value="NMC62676.1"/>
    <property type="molecule type" value="Genomic_DNA"/>
</dbReference>
<comment type="caution">
    <text evidence="1">The sequence shown here is derived from an EMBL/GenBank/DDBJ whole genome shotgun (WGS) entry which is preliminary data.</text>
</comment>
<sequence length="339" mass="38505">MLNQMDPIIDCRNISPEELYPSTFAEPVLVEDPAITQLRRDILAHIESLHLPETNAEAPDKEIIRFSHAHQRQEVAQHQWQAIGRHVNHLINHFANGDEVNPERIKPELVPVFSDHWTGNLFRLATLLWSVPVSHGYGRRMRFLVRDQYNGKLIGIFALGDPVFNLGCRDQWIGWDVNDRRERLVHLMDAYVVGAVPPYNEILGGKLVASLIGSAEVSQAFSQKYGDVTGIISGQNKSAKLVLVTITSALGRSSLYNRLKLIDHNGTPLVKLQKIGETRGYGHFQLSNDLFERIRQLLVDENHPYANGHQFGQGPNWRFRVLRVGLKYLGLDEELIRHG</sequence>
<dbReference type="InterPro" id="IPR025639">
    <property type="entry name" value="DruA"/>
</dbReference>
<dbReference type="AlphaFoldDB" id="A0A7X9FQW1"/>
<reference evidence="1 2" key="1">
    <citation type="journal article" date="2020" name="Biotechnol. Biofuels">
        <title>New insights from the biogas microbiome by comprehensive genome-resolved metagenomics of nearly 1600 species originating from multiple anaerobic digesters.</title>
        <authorList>
            <person name="Campanaro S."/>
            <person name="Treu L."/>
            <person name="Rodriguez-R L.M."/>
            <person name="Kovalovszki A."/>
            <person name="Ziels R.M."/>
            <person name="Maus I."/>
            <person name="Zhu X."/>
            <person name="Kougias P.G."/>
            <person name="Basile A."/>
            <person name="Luo G."/>
            <person name="Schluter A."/>
            <person name="Konstantinidis K.T."/>
            <person name="Angelidaki I."/>
        </authorList>
    </citation>
    <scope>NUCLEOTIDE SEQUENCE [LARGE SCALE GENOMIC DNA]</scope>
    <source>
        <strain evidence="1">AS27yjCOA_65</strain>
    </source>
</reference>
<organism evidence="1 2">
    <name type="scientific">SAR324 cluster bacterium</name>
    <dbReference type="NCBI Taxonomy" id="2024889"/>
    <lineage>
        <taxon>Bacteria</taxon>
        <taxon>Deltaproteobacteria</taxon>
        <taxon>SAR324 cluster</taxon>
    </lineage>
</organism>
<proteinExistence type="predicted"/>
<feature type="non-terminal residue" evidence="1">
    <location>
        <position position="339"/>
    </location>
</feature>
<evidence type="ECO:0000313" key="2">
    <source>
        <dbReference type="Proteomes" id="UP000524246"/>
    </source>
</evidence>
<name>A0A7X9FQW1_9DELT</name>
<protein>
    <submittedName>
        <fullName evidence="1">DUF4338 domain-containing protein</fullName>
    </submittedName>
</protein>
<dbReference type="Pfam" id="PF14236">
    <property type="entry name" value="DruA"/>
    <property type="match status" value="1"/>
</dbReference>
<evidence type="ECO:0000313" key="1">
    <source>
        <dbReference type="EMBL" id="NMC62676.1"/>
    </source>
</evidence>
<accession>A0A7X9FQW1</accession>